<dbReference type="AlphaFoldDB" id="A0A1D1W1H4"/>
<comment type="caution">
    <text evidence="4">The sequence shown here is derived from an EMBL/GenBank/DDBJ whole genome shotgun (WGS) entry which is preliminary data.</text>
</comment>
<keyword evidence="5" id="KW-1185">Reference proteome</keyword>
<proteinExistence type="inferred from homology"/>
<name>A0A1D1W1H4_RAMVA</name>
<dbReference type="GO" id="GO:0003729">
    <property type="term" value="F:mRNA binding"/>
    <property type="evidence" value="ECO:0007669"/>
    <property type="project" value="InterPro"/>
</dbReference>
<dbReference type="EMBL" id="BDGG01000012">
    <property type="protein sequence ID" value="GAV05958.1"/>
    <property type="molecule type" value="Genomic_DNA"/>
</dbReference>
<feature type="compositionally biased region" description="Basic residues" evidence="3">
    <location>
        <begin position="271"/>
        <end position="288"/>
    </location>
</feature>
<sequence length="330" mass="39164">MAKDFMAQMLDELMGRNRNAAPNERQEMSWEDETVCKHHLVKYCPHELFLNTKADMGICKLLHDDNFKEQYQNSPKKGKMGYEEEFLRFIRQMVQDVDRRIDRGKGRLESTRQAAQTENMHAKNDERLRELSEKIDALVQEAGKLGAEGKVEEAQQKLRQSDQLRKDRDGLRQTIEMAIQQEKQLEVCQTCGAFLIVGDAQQRIDDHLAGKQHMGYARIKETLKEEEEKIRAELEERRKSRSSRGGSRERSERGDRSDRDDRRSRRDRSRERSKRRSPSRERSKRHRSRGESSDRRVRRRSRSRESRHRRDRSRERANGRESGRRDRSVS</sequence>
<comment type="similarity">
    <text evidence="1">Belongs to the Luc7 family.</text>
</comment>
<keyword evidence="2" id="KW-0175">Coiled coil</keyword>
<feature type="coiled-coil region" evidence="2">
    <location>
        <begin position="114"/>
        <end position="181"/>
    </location>
</feature>
<reference evidence="4 5" key="1">
    <citation type="journal article" date="2016" name="Nat. Commun.">
        <title>Extremotolerant tardigrade genome and improved radiotolerance of human cultured cells by tardigrade-unique protein.</title>
        <authorList>
            <person name="Hashimoto T."/>
            <person name="Horikawa D.D."/>
            <person name="Saito Y."/>
            <person name="Kuwahara H."/>
            <person name="Kozuka-Hata H."/>
            <person name="Shin-I T."/>
            <person name="Minakuchi Y."/>
            <person name="Ohishi K."/>
            <person name="Motoyama A."/>
            <person name="Aizu T."/>
            <person name="Enomoto A."/>
            <person name="Kondo K."/>
            <person name="Tanaka S."/>
            <person name="Hara Y."/>
            <person name="Koshikawa S."/>
            <person name="Sagara H."/>
            <person name="Miura T."/>
            <person name="Yokobori S."/>
            <person name="Miyagawa K."/>
            <person name="Suzuki Y."/>
            <person name="Kubo T."/>
            <person name="Oyama M."/>
            <person name="Kohara Y."/>
            <person name="Fujiyama A."/>
            <person name="Arakawa K."/>
            <person name="Katayama T."/>
            <person name="Toyoda A."/>
            <person name="Kunieda T."/>
        </authorList>
    </citation>
    <scope>NUCLEOTIDE SEQUENCE [LARGE SCALE GENOMIC DNA]</scope>
    <source>
        <strain evidence="4 5">YOKOZUNA-1</strain>
    </source>
</reference>
<evidence type="ECO:0000313" key="5">
    <source>
        <dbReference type="Proteomes" id="UP000186922"/>
    </source>
</evidence>
<organism evidence="4 5">
    <name type="scientific">Ramazzottius varieornatus</name>
    <name type="common">Water bear</name>
    <name type="synonym">Tardigrade</name>
    <dbReference type="NCBI Taxonomy" id="947166"/>
    <lineage>
        <taxon>Eukaryota</taxon>
        <taxon>Metazoa</taxon>
        <taxon>Ecdysozoa</taxon>
        <taxon>Tardigrada</taxon>
        <taxon>Eutardigrada</taxon>
        <taxon>Parachela</taxon>
        <taxon>Hypsibioidea</taxon>
        <taxon>Ramazzottiidae</taxon>
        <taxon>Ramazzottius</taxon>
    </lineage>
</organism>
<feature type="compositionally biased region" description="Basic residues" evidence="3">
    <location>
        <begin position="296"/>
        <end position="311"/>
    </location>
</feature>
<protein>
    <submittedName>
        <fullName evidence="4">Uncharacterized protein</fullName>
    </submittedName>
</protein>
<evidence type="ECO:0000256" key="2">
    <source>
        <dbReference type="SAM" id="Coils"/>
    </source>
</evidence>
<evidence type="ECO:0000256" key="1">
    <source>
        <dbReference type="ARBA" id="ARBA00005655"/>
    </source>
</evidence>
<dbReference type="InterPro" id="IPR004882">
    <property type="entry name" value="Luc7-rel"/>
</dbReference>
<evidence type="ECO:0000313" key="4">
    <source>
        <dbReference type="EMBL" id="GAV05958.1"/>
    </source>
</evidence>
<feature type="compositionally biased region" description="Basic and acidic residues" evidence="3">
    <location>
        <begin position="246"/>
        <end position="270"/>
    </location>
</feature>
<dbReference type="Proteomes" id="UP000186922">
    <property type="component" value="Unassembled WGS sequence"/>
</dbReference>
<gene>
    <name evidence="4" type="primary">RvY_16007</name>
    <name evidence="4" type="synonym">RvY_16007.1</name>
    <name evidence="4" type="ORF">RvY_16007-1</name>
</gene>
<feature type="region of interest" description="Disordered" evidence="3">
    <location>
        <begin position="234"/>
        <end position="330"/>
    </location>
</feature>
<dbReference type="STRING" id="947166.A0A1D1W1H4"/>
<dbReference type="Pfam" id="PF03194">
    <property type="entry name" value="LUC7"/>
    <property type="match status" value="1"/>
</dbReference>
<accession>A0A1D1W1H4</accession>
<evidence type="ECO:0000256" key="3">
    <source>
        <dbReference type="SAM" id="MobiDB-lite"/>
    </source>
</evidence>
<dbReference type="PANTHER" id="PTHR12375">
    <property type="entry name" value="RNA-BINDING PROTEIN LUC7-RELATED"/>
    <property type="match status" value="1"/>
</dbReference>
<dbReference type="OrthoDB" id="10266921at2759"/>
<feature type="compositionally biased region" description="Basic and acidic residues" evidence="3">
    <location>
        <begin position="312"/>
        <end position="330"/>
    </location>
</feature>
<dbReference type="GO" id="GO:0005685">
    <property type="term" value="C:U1 snRNP"/>
    <property type="evidence" value="ECO:0007669"/>
    <property type="project" value="InterPro"/>
</dbReference>
<dbReference type="GO" id="GO:0006376">
    <property type="term" value="P:mRNA splice site recognition"/>
    <property type="evidence" value="ECO:0007669"/>
    <property type="project" value="InterPro"/>
</dbReference>